<dbReference type="AlphaFoldDB" id="A0AAD9MXK8"/>
<gene>
    <name evidence="1" type="ORF">LSH36_529g01034</name>
</gene>
<evidence type="ECO:0000313" key="1">
    <source>
        <dbReference type="EMBL" id="KAK2147923.1"/>
    </source>
</evidence>
<proteinExistence type="predicted"/>
<dbReference type="GO" id="GO:0004165">
    <property type="term" value="F:delta(3)-delta(2)-enoyl-CoA isomerase activity"/>
    <property type="evidence" value="ECO:0007669"/>
    <property type="project" value="TreeGrafter"/>
</dbReference>
<reference evidence="1" key="1">
    <citation type="journal article" date="2023" name="Mol. Biol. Evol.">
        <title>Third-Generation Sequencing Reveals the Adaptive Role of the Epigenome in Three Deep-Sea Polychaetes.</title>
        <authorList>
            <person name="Perez M."/>
            <person name="Aroh O."/>
            <person name="Sun Y."/>
            <person name="Lan Y."/>
            <person name="Juniper S.K."/>
            <person name="Young C.R."/>
            <person name="Angers B."/>
            <person name="Qian P.Y."/>
        </authorList>
    </citation>
    <scope>NUCLEOTIDE SEQUENCE</scope>
    <source>
        <strain evidence="1">P08H-3</strain>
    </source>
</reference>
<name>A0AAD9MXK8_9ANNE</name>
<organism evidence="1 2">
    <name type="scientific">Paralvinella palmiformis</name>
    <dbReference type="NCBI Taxonomy" id="53620"/>
    <lineage>
        <taxon>Eukaryota</taxon>
        <taxon>Metazoa</taxon>
        <taxon>Spiralia</taxon>
        <taxon>Lophotrochozoa</taxon>
        <taxon>Annelida</taxon>
        <taxon>Polychaeta</taxon>
        <taxon>Sedentaria</taxon>
        <taxon>Canalipalpata</taxon>
        <taxon>Terebellida</taxon>
        <taxon>Terebelliformia</taxon>
        <taxon>Alvinellidae</taxon>
        <taxon>Paralvinella</taxon>
    </lineage>
</organism>
<dbReference type="Gene3D" id="3.90.226.10">
    <property type="entry name" value="2-enoyl-CoA Hydratase, Chain A, domain 1"/>
    <property type="match status" value="1"/>
</dbReference>
<dbReference type="SUPFAM" id="SSF52096">
    <property type="entry name" value="ClpP/crotonase"/>
    <property type="match status" value="1"/>
</dbReference>
<dbReference type="PANTHER" id="PTHR11941:SF45">
    <property type="entry name" value="ENOYL-COA DELTA ISOMERASE 1, MITOCHONDRIAL"/>
    <property type="match status" value="1"/>
</dbReference>
<dbReference type="Proteomes" id="UP001208570">
    <property type="component" value="Unassembled WGS sequence"/>
</dbReference>
<dbReference type="EMBL" id="JAODUP010000529">
    <property type="protein sequence ID" value="KAK2147923.1"/>
    <property type="molecule type" value="Genomic_DNA"/>
</dbReference>
<dbReference type="CDD" id="cd06558">
    <property type="entry name" value="crotonase-like"/>
    <property type="match status" value="1"/>
</dbReference>
<comment type="caution">
    <text evidence="1">The sequence shown here is derived from an EMBL/GenBank/DDBJ whole genome shotgun (WGS) entry which is preliminary data.</text>
</comment>
<dbReference type="GO" id="GO:0006635">
    <property type="term" value="P:fatty acid beta-oxidation"/>
    <property type="evidence" value="ECO:0007669"/>
    <property type="project" value="TreeGrafter"/>
</dbReference>
<dbReference type="InterPro" id="IPR001753">
    <property type="entry name" value="Enoyl-CoA_hydra/iso"/>
</dbReference>
<sequence length="186" mass="20776">MSFTTLKALRTVACCGISRSMVASRSVSVPVTRWYTSVPQPYQHITLKCNNQNGVSVLEMKKKPVNSLSLEFLTELNICLEKITNDKSIRGLIITSALPVFSAGLDIMELYQPREDRLRTYWHNVQELILNLHSSPKIVMTAVEGPCIAGGCMFVWGSDYRIMSEGKHTIGLNEARLVSMTTLILP</sequence>
<dbReference type="GO" id="GO:0005739">
    <property type="term" value="C:mitochondrion"/>
    <property type="evidence" value="ECO:0007669"/>
    <property type="project" value="TreeGrafter"/>
</dbReference>
<accession>A0AAD9MXK8</accession>
<dbReference type="PANTHER" id="PTHR11941">
    <property type="entry name" value="ENOYL-COA HYDRATASE-RELATED"/>
    <property type="match status" value="1"/>
</dbReference>
<dbReference type="InterPro" id="IPR029045">
    <property type="entry name" value="ClpP/crotonase-like_dom_sf"/>
</dbReference>
<evidence type="ECO:0000313" key="2">
    <source>
        <dbReference type="Proteomes" id="UP001208570"/>
    </source>
</evidence>
<dbReference type="Pfam" id="PF00378">
    <property type="entry name" value="ECH_1"/>
    <property type="match status" value="1"/>
</dbReference>
<protein>
    <submittedName>
        <fullName evidence="1">Uncharacterized protein</fullName>
    </submittedName>
</protein>
<keyword evidence="2" id="KW-1185">Reference proteome</keyword>